<feature type="compositionally biased region" description="Basic and acidic residues" evidence="2">
    <location>
        <begin position="1237"/>
        <end position="1250"/>
    </location>
</feature>
<dbReference type="InterPro" id="IPR012340">
    <property type="entry name" value="NA-bd_OB-fold"/>
</dbReference>
<feature type="compositionally biased region" description="Basic residues" evidence="2">
    <location>
        <begin position="1409"/>
        <end position="1420"/>
    </location>
</feature>
<feature type="compositionally biased region" description="Low complexity" evidence="2">
    <location>
        <begin position="513"/>
        <end position="543"/>
    </location>
</feature>
<dbReference type="Gene3D" id="3.30.470.30">
    <property type="entry name" value="DNA ligase/mRNA capping enzyme"/>
    <property type="match status" value="1"/>
</dbReference>
<feature type="compositionally biased region" description="Polar residues" evidence="2">
    <location>
        <begin position="778"/>
        <end position="797"/>
    </location>
</feature>
<feature type="compositionally biased region" description="Basic and acidic residues" evidence="2">
    <location>
        <begin position="1651"/>
        <end position="1663"/>
    </location>
</feature>
<feature type="compositionally biased region" description="Low complexity" evidence="2">
    <location>
        <begin position="620"/>
        <end position="634"/>
    </location>
</feature>
<dbReference type="PANTHER" id="PTHR10367:SF17">
    <property type="entry name" value="MRNA-CAPPING ENZYME"/>
    <property type="match status" value="1"/>
</dbReference>
<dbReference type="CDD" id="cd07895">
    <property type="entry name" value="Adenylation_mRNA_capping"/>
    <property type="match status" value="1"/>
</dbReference>
<feature type="compositionally biased region" description="Basic and acidic residues" evidence="2">
    <location>
        <begin position="1043"/>
        <end position="1056"/>
    </location>
</feature>
<comment type="caution">
    <text evidence="4">The sequence shown here is derived from an EMBL/GenBank/DDBJ whole genome shotgun (WGS) entry which is preliminary data.</text>
</comment>
<accession>A0A9P3HC40</accession>
<feature type="compositionally biased region" description="Polar residues" evidence="2">
    <location>
        <begin position="1326"/>
        <end position="1349"/>
    </location>
</feature>
<comment type="catalytic activity">
    <reaction evidence="1">
        <text>a 5'-end diphospho-ribonucleoside in mRNA + GTP + H(+) = a 5'-end (5'-triphosphoguanosine)-ribonucleoside in mRNA + diphosphate</text>
        <dbReference type="Rhea" id="RHEA:67012"/>
        <dbReference type="Rhea" id="RHEA-COMP:17165"/>
        <dbReference type="Rhea" id="RHEA-COMP:17166"/>
        <dbReference type="ChEBI" id="CHEBI:15378"/>
        <dbReference type="ChEBI" id="CHEBI:33019"/>
        <dbReference type="ChEBI" id="CHEBI:37565"/>
        <dbReference type="ChEBI" id="CHEBI:167616"/>
        <dbReference type="ChEBI" id="CHEBI:167617"/>
        <dbReference type="EC" id="2.7.7.50"/>
    </reaction>
    <physiologicalReaction direction="left-to-right" evidence="1">
        <dbReference type="Rhea" id="RHEA:67013"/>
    </physiologicalReaction>
</comment>
<proteinExistence type="predicted"/>
<evidence type="ECO:0000313" key="4">
    <source>
        <dbReference type="EMBL" id="GJJ73607.1"/>
    </source>
</evidence>
<dbReference type="InterPro" id="IPR001339">
    <property type="entry name" value="mRNA_cap_enzyme_adenylation"/>
</dbReference>
<feature type="compositionally biased region" description="Low complexity" evidence="2">
    <location>
        <begin position="1743"/>
        <end position="1755"/>
    </location>
</feature>
<feature type="compositionally biased region" description="Low complexity" evidence="2">
    <location>
        <begin position="589"/>
        <end position="604"/>
    </location>
</feature>
<dbReference type="EMBL" id="BQFW01000008">
    <property type="protein sequence ID" value="GJJ73607.1"/>
    <property type="molecule type" value="Genomic_DNA"/>
</dbReference>
<evidence type="ECO:0000313" key="5">
    <source>
        <dbReference type="Proteomes" id="UP000827284"/>
    </source>
</evidence>
<feature type="compositionally biased region" description="Basic and acidic residues" evidence="2">
    <location>
        <begin position="934"/>
        <end position="961"/>
    </location>
</feature>
<reference evidence="4" key="1">
    <citation type="submission" date="2021-11" db="EMBL/GenBank/DDBJ databases">
        <authorList>
            <person name="Herlambang A."/>
            <person name="Guo Y."/>
            <person name="Takashima Y."/>
            <person name="Nishizawa T."/>
        </authorList>
    </citation>
    <scope>NUCLEOTIDE SEQUENCE</scope>
    <source>
        <strain evidence="4">E1425</strain>
    </source>
</reference>
<feature type="compositionally biased region" description="Polar residues" evidence="2">
    <location>
        <begin position="1180"/>
        <end position="1190"/>
    </location>
</feature>
<protein>
    <recommendedName>
        <fullName evidence="3">mRNA capping enzyme adenylation domain-containing protein</fullName>
    </recommendedName>
</protein>
<dbReference type="PANTHER" id="PTHR10367">
    <property type="entry name" value="MRNA-CAPPING ENZYME"/>
    <property type="match status" value="1"/>
</dbReference>
<evidence type="ECO:0000256" key="2">
    <source>
        <dbReference type="SAM" id="MobiDB-lite"/>
    </source>
</evidence>
<feature type="compositionally biased region" description="Low complexity" evidence="2">
    <location>
        <begin position="440"/>
        <end position="454"/>
    </location>
</feature>
<feature type="region of interest" description="Disordered" evidence="2">
    <location>
        <begin position="682"/>
        <end position="764"/>
    </location>
</feature>
<feature type="compositionally biased region" description="Polar residues" evidence="2">
    <location>
        <begin position="1026"/>
        <end position="1042"/>
    </location>
</feature>
<dbReference type="GO" id="GO:0006370">
    <property type="term" value="P:7-methylguanosine mRNA capping"/>
    <property type="evidence" value="ECO:0007669"/>
    <property type="project" value="InterPro"/>
</dbReference>
<feature type="compositionally biased region" description="Low complexity" evidence="2">
    <location>
        <begin position="1679"/>
        <end position="1724"/>
    </location>
</feature>
<feature type="compositionally biased region" description="Polar residues" evidence="2">
    <location>
        <begin position="1138"/>
        <end position="1161"/>
    </location>
</feature>
<feature type="compositionally biased region" description="Basic and acidic residues" evidence="2">
    <location>
        <begin position="426"/>
        <end position="436"/>
    </location>
</feature>
<feature type="region of interest" description="Disordered" evidence="2">
    <location>
        <begin position="778"/>
        <end position="805"/>
    </location>
</feature>
<feature type="compositionally biased region" description="Low complexity" evidence="2">
    <location>
        <begin position="1542"/>
        <end position="1557"/>
    </location>
</feature>
<dbReference type="Proteomes" id="UP000827284">
    <property type="component" value="Unassembled WGS sequence"/>
</dbReference>
<dbReference type="Gene3D" id="2.40.50.140">
    <property type="entry name" value="Nucleic acid-binding proteins"/>
    <property type="match status" value="1"/>
</dbReference>
<organism evidence="4 5">
    <name type="scientific">Entomortierella parvispora</name>
    <dbReference type="NCBI Taxonomy" id="205924"/>
    <lineage>
        <taxon>Eukaryota</taxon>
        <taxon>Fungi</taxon>
        <taxon>Fungi incertae sedis</taxon>
        <taxon>Mucoromycota</taxon>
        <taxon>Mortierellomycotina</taxon>
        <taxon>Mortierellomycetes</taxon>
        <taxon>Mortierellales</taxon>
        <taxon>Mortierellaceae</taxon>
        <taxon>Entomortierella</taxon>
    </lineage>
</organism>
<feature type="compositionally biased region" description="Polar residues" evidence="2">
    <location>
        <begin position="467"/>
        <end position="477"/>
    </location>
</feature>
<feature type="compositionally biased region" description="Polar residues" evidence="2">
    <location>
        <begin position="403"/>
        <end position="414"/>
    </location>
</feature>
<name>A0A9P3HC40_9FUNG</name>
<feature type="compositionally biased region" description="Polar residues" evidence="2">
    <location>
        <begin position="372"/>
        <end position="393"/>
    </location>
</feature>
<dbReference type="SUPFAM" id="SSF56091">
    <property type="entry name" value="DNA ligase/mRNA capping enzyme, catalytic domain"/>
    <property type="match status" value="1"/>
</dbReference>
<keyword evidence="5" id="KW-1185">Reference proteome</keyword>
<feature type="region of interest" description="Disordered" evidence="2">
    <location>
        <begin position="934"/>
        <end position="1428"/>
    </location>
</feature>
<feature type="compositionally biased region" description="Polar residues" evidence="2">
    <location>
        <begin position="982"/>
        <end position="1009"/>
    </location>
</feature>
<feature type="domain" description="mRNA capping enzyme adenylation" evidence="3">
    <location>
        <begin position="49"/>
        <end position="232"/>
    </location>
</feature>
<dbReference type="InterPro" id="IPR051029">
    <property type="entry name" value="mRNA_Capping_Enz/RNA_Phosphat"/>
</dbReference>
<sequence length="1797" mass="197718">MTPRPATSQMPFEFGVPIDPTYCKVLQQRIHKLLSTEIEGFPGSYPTLFEPAHLQLLANEEYFVTEKVTGIRHMLLSTQTPKGPACFLIDRHYQISFVPNLLLPLRESPTKCHIDTILDGELVSEGDGSKKTLRFLVFDLMVLNGLSVTQRSYSTRLGMMDQDILGVQAAKLSEVKAKEPFTIERKTMQRSYGLNIILAGSKRHKHGGEGLIFAPVKQAYIPGISPKLLKWKSHTTAQFQIKVTFSKERKPLYCIHVRQGTGTKFYDYVTPEPALASEWHTSSPDGKNAEFWWDAQWPTQMFEKGYGLETRQGGWRYYRTREDKKDIDDEATLQTIVKSLDHMVTKEQLESQIDHIRTQWKAREAGGAANGKETNSSQRPSMKPLTINNNISHAENHPPLMTPSLSSTYLQSPSVAGHSGSHGYFSKRDRERKPSMDDQSSSGSSAGSITGTFSHPLPPKPQPFRMRQTSTDQPNQLSPSSSSSPLKNSDVERNTIDPSLGASAGAASEDIKPTGTSTTPVATTASTTTPTSTSPAQSTSTTTVKNPHKLSQVQAHLQPIKSWMTALPSPRAPPIEKPVKALSEPSIRGGSTSRKSSMSGSGLSKEIPIPAVLKAGIVASPSRSSSPNRKSSLSQEDLPQTPIPARANSATPQPSSVIAVPILPALSLPRTSLALPDLVENAEDAEETKTDVEQDEQAVMTGEMKSPNTLSRSIPASDGTPKPSPILGKRTVGGSPTTEGPPTDSLARRRKLSDGFHPSPKTEAVVSRLDTLHLVNTPTTSQPAELSASSIPSNSQHAVRLDSGGETHNSLDTKLAVHGNHVDPYPAKIEEIYSGAESGALRPLESRSDVEDGAHTEARPNSILQDTVVNMHLDTKSEPKLDLPVPMYDQPTDHEKQQALARARALASSKVQQELESRLAKEKKRLEDIENFKEKSRVRTEKAQKRKIQEAMETQVQDRRAQPVRQINQQQQLQRSMSSPQEQQRMTYVTRQSRAGTRPETNSSGQNSPRPHGRLVQSAVKEQRNSPRLSVSEPQAETNAQSVKRESGSVQDDRNEGSPPKALALDQQGSQLLLPEEAPRYHRRINSVDYQRQTAEPLGSIRRDSNQSSSGQGSFEESRTSGQQADGRPPHTGPNGASVPQYSADNDGNYSPSQSEGSRNGTPGRPIPAKRESKARLQFILNNDSPSPESSHGDDMIERPSISEAPAWYQQHPESERRLWTDGPVPHGQQPSDLEEYTPHDRSASAHERFPSIAMEADPGRRLPLRTSTLIPAAPRNVERSAYSTMPESYEYPGRHTQGDMAPMALVNERQTAKAPPPPERWHVQHLQQSQGHASTHPGQQVPMAQTHNPARRVPQDGPSTQSQQPPLSSRESMQGLDQAPYGHASPRAPSSVDHQGVPANGPGLVSKRPQKISHSRHSSLSKSGPMNEAMVQGSLYQTPRPVFAPGSTHSAPVQADYYAQSASMMNMNQPSARSGPPPHDVAPPARFQQPLHHPQQHPMQQQGNLNAGSRKKVALDPQAGHELSQQPGPGPQMAYDRQPRAAHPQQYHPQQQGSQHMHSHRHSSHIESGGHGYEAEQEHGVVHRHPASAHPQLGYYEHEPQTPPGPSRPVMYGSHAPHPGQERHAPGYPAHHASTPSHDFAYHAPPVSHTRGEPTHKGDGRLAHGGRSSNSHIPADHQMQQQQQGQRSYPPHNQAQAPPPQQQQHHQQQPQQQHQHSHQTQQTHLHHEYRQGQTAYRPYPPQMQQHMQQHPLPQNGSHPKVSSPRHGHPGDYDPAYRPHAPHPPPRPSHGHGGPAW</sequence>
<dbReference type="GO" id="GO:0005524">
    <property type="term" value="F:ATP binding"/>
    <property type="evidence" value="ECO:0007669"/>
    <property type="project" value="InterPro"/>
</dbReference>
<feature type="region of interest" description="Disordered" evidence="2">
    <location>
        <begin position="1467"/>
        <end position="1797"/>
    </location>
</feature>
<evidence type="ECO:0000259" key="3">
    <source>
        <dbReference type="Pfam" id="PF01331"/>
    </source>
</evidence>
<dbReference type="OrthoDB" id="200924at2759"/>
<feature type="compositionally biased region" description="Low complexity" evidence="2">
    <location>
        <begin position="963"/>
        <end position="981"/>
    </location>
</feature>
<gene>
    <name evidence="4" type="ORF">EMPS_05965</name>
</gene>
<feature type="region of interest" description="Disordered" evidence="2">
    <location>
        <begin position="363"/>
        <end position="654"/>
    </location>
</feature>
<reference evidence="4" key="2">
    <citation type="journal article" date="2022" name="Microbiol. Resour. Announc.">
        <title>Whole-Genome Sequence of Entomortierella parvispora E1425, a Mucoromycotan Fungus Associated with Burkholderiaceae-Related Endosymbiotic Bacteria.</title>
        <authorList>
            <person name="Herlambang A."/>
            <person name="Guo Y."/>
            <person name="Takashima Y."/>
            <person name="Narisawa K."/>
            <person name="Ohta H."/>
            <person name="Nishizawa T."/>
        </authorList>
    </citation>
    <scope>NUCLEOTIDE SEQUENCE</scope>
    <source>
        <strain evidence="4">E1425</strain>
    </source>
</reference>
<dbReference type="SUPFAM" id="SSF50249">
    <property type="entry name" value="Nucleic acid-binding proteins"/>
    <property type="match status" value="1"/>
</dbReference>
<evidence type="ECO:0000256" key="1">
    <source>
        <dbReference type="ARBA" id="ARBA00044624"/>
    </source>
</evidence>
<dbReference type="GO" id="GO:0004484">
    <property type="term" value="F:mRNA guanylyltransferase activity"/>
    <property type="evidence" value="ECO:0007669"/>
    <property type="project" value="UniProtKB-EC"/>
</dbReference>
<feature type="compositionally biased region" description="Low complexity" evidence="2">
    <location>
        <begin position="1106"/>
        <end position="1115"/>
    </location>
</feature>
<dbReference type="Pfam" id="PF01331">
    <property type="entry name" value="mRNA_cap_enzyme"/>
    <property type="match status" value="1"/>
</dbReference>
<feature type="compositionally biased region" description="Low complexity" evidence="2">
    <location>
        <begin position="1359"/>
        <end position="1370"/>
    </location>
</feature>
<feature type="compositionally biased region" description="Low complexity" evidence="2">
    <location>
        <begin position="1489"/>
        <end position="1503"/>
    </location>
</feature>